<dbReference type="InterPro" id="IPR036514">
    <property type="entry name" value="SGNH_hydro_sf"/>
</dbReference>
<reference evidence="2 3" key="1">
    <citation type="submission" date="2018-01" db="EMBL/GenBank/DDBJ databases">
        <authorList>
            <person name="Gaut B.S."/>
            <person name="Morton B.R."/>
            <person name="Clegg M.T."/>
            <person name="Duvall M.R."/>
        </authorList>
    </citation>
    <scope>NUCLEOTIDE SEQUENCE [LARGE SCALE GENOMIC DNA]</scope>
    <source>
        <strain evidence="2">GP69</strain>
    </source>
</reference>
<dbReference type="GO" id="GO:0004622">
    <property type="term" value="F:phosphatidylcholine lysophospholipase activity"/>
    <property type="evidence" value="ECO:0007669"/>
    <property type="project" value="TreeGrafter"/>
</dbReference>
<dbReference type="InterPro" id="IPR051532">
    <property type="entry name" value="Ester_Hydrolysis_Enzymes"/>
</dbReference>
<sequence length="221" mass="25494">MVNIEKIILFQGDSITDGGRMRGKENEWDLNHQMGHGYAFLINAILGTKYPGENLRFYNRGLSGNRISDLYGRWVEDCLSLRPDVLSIMVGINDCGFHLKDGTGSSSERFEKIYQLMLDEAKAVNPRLKLVLCEPFTLPAGARKADYEDWRREVEPLQEKTRILAQHNGAVFVPLQAMFFELLKEREAEYWIWDGVHPTVCGHQMIANQWLKYAGELWRDI</sequence>
<dbReference type="Proteomes" id="UP000236311">
    <property type="component" value="Unassembled WGS sequence"/>
</dbReference>
<dbReference type="EMBL" id="OFSM01000018">
    <property type="protein sequence ID" value="SOY30697.1"/>
    <property type="molecule type" value="Genomic_DNA"/>
</dbReference>
<proteinExistence type="predicted"/>
<organism evidence="2 3">
    <name type="scientific">Acetatifactor muris</name>
    <dbReference type="NCBI Taxonomy" id="879566"/>
    <lineage>
        <taxon>Bacteria</taxon>
        <taxon>Bacillati</taxon>
        <taxon>Bacillota</taxon>
        <taxon>Clostridia</taxon>
        <taxon>Lachnospirales</taxon>
        <taxon>Lachnospiraceae</taxon>
        <taxon>Acetatifactor</taxon>
    </lineage>
</organism>
<dbReference type="CDD" id="cd01834">
    <property type="entry name" value="SGNH_hydrolase_like_2"/>
    <property type="match status" value="1"/>
</dbReference>
<evidence type="ECO:0000259" key="1">
    <source>
        <dbReference type="Pfam" id="PF13472"/>
    </source>
</evidence>
<gene>
    <name evidence="2" type="ORF">AMURIS_03428</name>
</gene>
<dbReference type="Pfam" id="PF13472">
    <property type="entry name" value="Lipase_GDSL_2"/>
    <property type="match status" value="1"/>
</dbReference>
<accession>A0A2K4ZJN6</accession>
<dbReference type="RefSeq" id="WP_103240706.1">
    <property type="nucleotide sequence ID" value="NZ_JANJZD010000018.1"/>
</dbReference>
<keyword evidence="3" id="KW-1185">Reference proteome</keyword>
<feature type="domain" description="SGNH hydrolase-type esterase" evidence="1">
    <location>
        <begin position="12"/>
        <end position="204"/>
    </location>
</feature>
<dbReference type="InterPro" id="IPR013830">
    <property type="entry name" value="SGNH_hydro"/>
</dbReference>
<dbReference type="PANTHER" id="PTHR30383:SF5">
    <property type="entry name" value="SGNH HYDROLASE-TYPE ESTERASE DOMAIN-CONTAINING PROTEIN"/>
    <property type="match status" value="1"/>
</dbReference>
<keyword evidence="2" id="KW-0378">Hydrolase</keyword>
<name>A0A2K4ZJN6_9FIRM</name>
<dbReference type="PANTHER" id="PTHR30383">
    <property type="entry name" value="THIOESTERASE 1/PROTEASE 1/LYSOPHOSPHOLIPASE L1"/>
    <property type="match status" value="1"/>
</dbReference>
<dbReference type="AlphaFoldDB" id="A0A2K4ZJN6"/>
<evidence type="ECO:0000313" key="2">
    <source>
        <dbReference type="EMBL" id="SOY30697.1"/>
    </source>
</evidence>
<protein>
    <submittedName>
        <fullName evidence="2">GDSL-like Lipase/Acylhydrolase</fullName>
    </submittedName>
</protein>
<dbReference type="OrthoDB" id="9794725at2"/>
<evidence type="ECO:0000313" key="3">
    <source>
        <dbReference type="Proteomes" id="UP000236311"/>
    </source>
</evidence>
<dbReference type="Gene3D" id="3.40.50.1110">
    <property type="entry name" value="SGNH hydrolase"/>
    <property type="match status" value="1"/>
</dbReference>
<dbReference type="SUPFAM" id="SSF52266">
    <property type="entry name" value="SGNH hydrolase"/>
    <property type="match status" value="1"/>
</dbReference>